<keyword evidence="1" id="KW-0812">Transmembrane</keyword>
<keyword evidence="1" id="KW-1133">Transmembrane helix</keyword>
<gene>
    <name evidence="2" type="ORF">OXX778_LOCUS20573</name>
</gene>
<comment type="caution">
    <text evidence="2">The sequence shown here is derived from an EMBL/GenBank/DDBJ whole genome shotgun (WGS) entry which is preliminary data.</text>
</comment>
<keyword evidence="1" id="KW-0472">Membrane</keyword>
<feature type="non-terminal residue" evidence="2">
    <location>
        <position position="1"/>
    </location>
</feature>
<proteinExistence type="predicted"/>
<name>A0A814N6F0_9BILA</name>
<dbReference type="Proteomes" id="UP000663879">
    <property type="component" value="Unassembled WGS sequence"/>
</dbReference>
<dbReference type="EMBL" id="CAJNOC010006944">
    <property type="protein sequence ID" value="CAF1089008.1"/>
    <property type="molecule type" value="Genomic_DNA"/>
</dbReference>
<evidence type="ECO:0000256" key="1">
    <source>
        <dbReference type="SAM" id="Phobius"/>
    </source>
</evidence>
<protein>
    <submittedName>
        <fullName evidence="2">Uncharacterized protein</fullName>
    </submittedName>
</protein>
<accession>A0A814N6F0</accession>
<feature type="transmembrane region" description="Helical" evidence="1">
    <location>
        <begin position="52"/>
        <end position="73"/>
    </location>
</feature>
<keyword evidence="3" id="KW-1185">Reference proteome</keyword>
<evidence type="ECO:0000313" key="3">
    <source>
        <dbReference type="Proteomes" id="UP000663879"/>
    </source>
</evidence>
<evidence type="ECO:0000313" key="2">
    <source>
        <dbReference type="EMBL" id="CAF1089008.1"/>
    </source>
</evidence>
<dbReference type="AlphaFoldDB" id="A0A814N6F0"/>
<organism evidence="2 3">
    <name type="scientific">Brachionus calyciflorus</name>
    <dbReference type="NCBI Taxonomy" id="104777"/>
    <lineage>
        <taxon>Eukaryota</taxon>
        <taxon>Metazoa</taxon>
        <taxon>Spiralia</taxon>
        <taxon>Gnathifera</taxon>
        <taxon>Rotifera</taxon>
        <taxon>Eurotatoria</taxon>
        <taxon>Monogononta</taxon>
        <taxon>Pseudotrocha</taxon>
        <taxon>Ploima</taxon>
        <taxon>Brachionidae</taxon>
        <taxon>Brachionus</taxon>
    </lineage>
</organism>
<sequence>MTSYDAGPKIKKLSQMALDEVHPNSSINHVVANGSQKIIPIEKRAKKNITTMVIMISIVYTIGTIAYATYFGIKFLFKSGNKLLVDYLREIGITFVYALI</sequence>
<reference evidence="2" key="1">
    <citation type="submission" date="2021-02" db="EMBL/GenBank/DDBJ databases">
        <authorList>
            <person name="Nowell W R."/>
        </authorList>
    </citation>
    <scope>NUCLEOTIDE SEQUENCE</scope>
    <source>
        <strain evidence="2">Ploen Becks lab</strain>
    </source>
</reference>